<evidence type="ECO:0000313" key="1">
    <source>
        <dbReference type="EMBL" id="MEO3988798.1"/>
    </source>
</evidence>
<dbReference type="Proteomes" id="UP001444146">
    <property type="component" value="Unassembled WGS sequence"/>
</dbReference>
<keyword evidence="2" id="KW-1185">Reference proteome</keyword>
<dbReference type="RefSeq" id="WP_347793330.1">
    <property type="nucleotide sequence ID" value="NZ_JAYMYY010000001.1"/>
</dbReference>
<proteinExistence type="predicted"/>
<comment type="caution">
    <text evidence="1">The sequence shown here is derived from an EMBL/GenBank/DDBJ whole genome shotgun (WGS) entry which is preliminary data.</text>
</comment>
<reference evidence="1 2" key="1">
    <citation type="submission" date="2024-01" db="EMBL/GenBank/DDBJ databases">
        <title>Pseudocitrobacter sp. Endophytic strain Cyp-38L.</title>
        <authorList>
            <person name="Amer M.A."/>
            <person name="Hamed S.M."/>
        </authorList>
    </citation>
    <scope>NUCLEOTIDE SEQUENCE [LARGE SCALE GENOMIC DNA]</scope>
    <source>
        <strain evidence="1 2">Cyp38S</strain>
    </source>
</reference>
<name>A0ABV0HEU1_9ENTR</name>
<sequence length="92" mass="10596">MLDFSYLSDSDGSKPSLILHDKTIRKLENPFFSLKEKTGVYIDPYGKTRIYPDHQKILINYLVNIKDIDVINFINFLIKSSSENEIIIADGD</sequence>
<protein>
    <submittedName>
        <fullName evidence="1">Uncharacterized protein</fullName>
    </submittedName>
</protein>
<evidence type="ECO:0000313" key="2">
    <source>
        <dbReference type="Proteomes" id="UP001444146"/>
    </source>
</evidence>
<organism evidence="1 2">
    <name type="scientific">Pseudocitrobacter cyperus</name>
    <dbReference type="NCBI Taxonomy" id="3112843"/>
    <lineage>
        <taxon>Bacteria</taxon>
        <taxon>Pseudomonadati</taxon>
        <taxon>Pseudomonadota</taxon>
        <taxon>Gammaproteobacteria</taxon>
        <taxon>Enterobacterales</taxon>
        <taxon>Enterobacteriaceae</taxon>
        <taxon>Pseudocitrobacter</taxon>
    </lineage>
</organism>
<accession>A0ABV0HEU1</accession>
<dbReference type="EMBL" id="JAYMYY010000001">
    <property type="protein sequence ID" value="MEO3988798.1"/>
    <property type="molecule type" value="Genomic_DNA"/>
</dbReference>
<gene>
    <name evidence="1" type="ORF">VSR74_03015</name>
</gene>